<dbReference type="SUPFAM" id="SSF54593">
    <property type="entry name" value="Glyoxalase/Bleomycin resistance protein/Dihydroxybiphenyl dioxygenase"/>
    <property type="match status" value="1"/>
</dbReference>
<organism evidence="3 4">
    <name type="scientific">Guopingia tenuis</name>
    <dbReference type="NCBI Taxonomy" id="2763656"/>
    <lineage>
        <taxon>Bacteria</taxon>
        <taxon>Bacillati</taxon>
        <taxon>Bacillota</taxon>
        <taxon>Clostridia</taxon>
        <taxon>Christensenellales</taxon>
        <taxon>Christensenellaceae</taxon>
        <taxon>Guopingia</taxon>
    </lineage>
</organism>
<evidence type="ECO:0000313" key="3">
    <source>
        <dbReference type="EMBL" id="MBC8538578.1"/>
    </source>
</evidence>
<dbReference type="PANTHER" id="PTHR43048:SF3">
    <property type="entry name" value="METHYLMALONYL-COA EPIMERASE, MITOCHONDRIAL"/>
    <property type="match status" value="1"/>
</dbReference>
<gene>
    <name evidence="3" type="ORF">H8693_06485</name>
</gene>
<dbReference type="PROSITE" id="PS51819">
    <property type="entry name" value="VOC"/>
    <property type="match status" value="1"/>
</dbReference>
<keyword evidence="1" id="KW-0479">Metal-binding</keyword>
<comment type="caution">
    <text evidence="3">The sequence shown here is derived from an EMBL/GenBank/DDBJ whole genome shotgun (WGS) entry which is preliminary data.</text>
</comment>
<dbReference type="Gene3D" id="3.10.180.10">
    <property type="entry name" value="2,3-Dihydroxybiphenyl 1,2-Dioxygenase, domain 1"/>
    <property type="match status" value="1"/>
</dbReference>
<sequence>MGLIRGVAHVSFKTADMDRAVAFYCGVLGMKDYKDIDRPDGSKWLKFIEIAPGQYLEMLYRDDGDYLEGMYSHLCLEVEDLDALVARLKEHKISLEKEPQVGVTGNYSCWAKDPDGNRIEFAQIPADSPFRG</sequence>
<dbReference type="InterPro" id="IPR037523">
    <property type="entry name" value="VOC_core"/>
</dbReference>
<dbReference type="GO" id="GO:0046872">
    <property type="term" value="F:metal ion binding"/>
    <property type="evidence" value="ECO:0007669"/>
    <property type="project" value="UniProtKB-KW"/>
</dbReference>
<dbReference type="RefSeq" id="WP_249280315.1">
    <property type="nucleotide sequence ID" value="NZ_JACRSS010000002.1"/>
</dbReference>
<dbReference type="AlphaFoldDB" id="A0A926HWP8"/>
<dbReference type="InterPro" id="IPR051785">
    <property type="entry name" value="MMCE/EMCE_epimerase"/>
</dbReference>
<name>A0A926HWP8_9FIRM</name>
<dbReference type="GO" id="GO:0046491">
    <property type="term" value="P:L-methylmalonyl-CoA metabolic process"/>
    <property type="evidence" value="ECO:0007669"/>
    <property type="project" value="TreeGrafter"/>
</dbReference>
<dbReference type="PANTHER" id="PTHR43048">
    <property type="entry name" value="METHYLMALONYL-COA EPIMERASE"/>
    <property type="match status" value="1"/>
</dbReference>
<dbReference type="CDD" id="cd06587">
    <property type="entry name" value="VOC"/>
    <property type="match status" value="1"/>
</dbReference>
<dbReference type="Pfam" id="PF00903">
    <property type="entry name" value="Glyoxalase"/>
    <property type="match status" value="1"/>
</dbReference>
<dbReference type="Proteomes" id="UP000617951">
    <property type="component" value="Unassembled WGS sequence"/>
</dbReference>
<dbReference type="InterPro" id="IPR029068">
    <property type="entry name" value="Glyas_Bleomycin-R_OHBP_Dase"/>
</dbReference>
<accession>A0A926HWP8</accession>
<dbReference type="GO" id="GO:0004493">
    <property type="term" value="F:methylmalonyl-CoA epimerase activity"/>
    <property type="evidence" value="ECO:0007669"/>
    <property type="project" value="TreeGrafter"/>
</dbReference>
<feature type="domain" description="VOC" evidence="2">
    <location>
        <begin position="6"/>
        <end position="124"/>
    </location>
</feature>
<proteinExistence type="predicted"/>
<protein>
    <submittedName>
        <fullName evidence="3">VOC family protein</fullName>
    </submittedName>
</protein>
<evidence type="ECO:0000256" key="1">
    <source>
        <dbReference type="ARBA" id="ARBA00022723"/>
    </source>
</evidence>
<keyword evidence="4" id="KW-1185">Reference proteome</keyword>
<dbReference type="InterPro" id="IPR004360">
    <property type="entry name" value="Glyas_Fos-R_dOase_dom"/>
</dbReference>
<dbReference type="EMBL" id="JACRSS010000002">
    <property type="protein sequence ID" value="MBC8538578.1"/>
    <property type="molecule type" value="Genomic_DNA"/>
</dbReference>
<evidence type="ECO:0000313" key="4">
    <source>
        <dbReference type="Proteomes" id="UP000617951"/>
    </source>
</evidence>
<evidence type="ECO:0000259" key="2">
    <source>
        <dbReference type="PROSITE" id="PS51819"/>
    </source>
</evidence>
<reference evidence="3" key="1">
    <citation type="submission" date="2020-08" db="EMBL/GenBank/DDBJ databases">
        <title>Genome public.</title>
        <authorList>
            <person name="Liu C."/>
            <person name="Sun Q."/>
        </authorList>
    </citation>
    <scope>NUCLEOTIDE SEQUENCE</scope>
    <source>
        <strain evidence="3">NSJ-63</strain>
    </source>
</reference>